<sequence length="165" mass="18235">MWMNIPLNVSGWENVSPALRNVTVVHLKNKFDLDKRSASNKGVRAQQVVVNRGGSCSYSNACFKEDITRIEAFRKANTDRQGVFSSPAVEQQYNALLLEISQQTQASSQANGTTTDTATATITVGNASNNVKRSGMYRQIDICFNWFIEIADSEDIQSFVCDNGT</sequence>
<evidence type="ECO:0000313" key="1">
    <source>
        <dbReference type="EMBL" id="CAH1427520.1"/>
    </source>
</evidence>
<protein>
    <submittedName>
        <fullName evidence="1">Uncharacterized protein</fullName>
    </submittedName>
</protein>
<comment type="caution">
    <text evidence="1">The sequence shown here is derived from an EMBL/GenBank/DDBJ whole genome shotgun (WGS) entry which is preliminary data.</text>
</comment>
<gene>
    <name evidence="1" type="ORF">LVIROSA_LOCUS14518</name>
</gene>
<dbReference type="AlphaFoldDB" id="A0AAU9MMK4"/>
<dbReference type="EMBL" id="CAKMRJ010002223">
    <property type="protein sequence ID" value="CAH1427520.1"/>
    <property type="molecule type" value="Genomic_DNA"/>
</dbReference>
<organism evidence="1 2">
    <name type="scientific">Lactuca virosa</name>
    <dbReference type="NCBI Taxonomy" id="75947"/>
    <lineage>
        <taxon>Eukaryota</taxon>
        <taxon>Viridiplantae</taxon>
        <taxon>Streptophyta</taxon>
        <taxon>Embryophyta</taxon>
        <taxon>Tracheophyta</taxon>
        <taxon>Spermatophyta</taxon>
        <taxon>Magnoliopsida</taxon>
        <taxon>eudicotyledons</taxon>
        <taxon>Gunneridae</taxon>
        <taxon>Pentapetalae</taxon>
        <taxon>asterids</taxon>
        <taxon>campanulids</taxon>
        <taxon>Asterales</taxon>
        <taxon>Asteraceae</taxon>
        <taxon>Cichorioideae</taxon>
        <taxon>Cichorieae</taxon>
        <taxon>Lactucinae</taxon>
        <taxon>Lactuca</taxon>
    </lineage>
</organism>
<proteinExistence type="predicted"/>
<keyword evidence="2" id="KW-1185">Reference proteome</keyword>
<dbReference type="Proteomes" id="UP001157418">
    <property type="component" value="Unassembled WGS sequence"/>
</dbReference>
<name>A0AAU9MMK4_9ASTR</name>
<evidence type="ECO:0000313" key="2">
    <source>
        <dbReference type="Proteomes" id="UP001157418"/>
    </source>
</evidence>
<reference evidence="1 2" key="1">
    <citation type="submission" date="2022-01" db="EMBL/GenBank/DDBJ databases">
        <authorList>
            <person name="Xiong W."/>
            <person name="Schranz E."/>
        </authorList>
    </citation>
    <scope>NUCLEOTIDE SEQUENCE [LARGE SCALE GENOMIC DNA]</scope>
</reference>
<accession>A0AAU9MMK4</accession>